<evidence type="ECO:0000256" key="14">
    <source>
        <dbReference type="SAM" id="Phobius"/>
    </source>
</evidence>
<keyword evidence="9" id="KW-0406">Ion transport</keyword>
<comment type="caution">
    <text evidence="16">The sequence shown here is derived from an EMBL/GenBank/DDBJ whole genome shotgun (WGS) entry which is preliminary data.</text>
</comment>
<dbReference type="Gene3D" id="1.10.287.70">
    <property type="match status" value="1"/>
</dbReference>
<keyword evidence="11" id="KW-0325">Glycoprotein</keyword>
<evidence type="ECO:0000256" key="4">
    <source>
        <dbReference type="ARBA" id="ARBA00022673"/>
    </source>
</evidence>
<feature type="compositionally biased region" description="Basic and acidic residues" evidence="13">
    <location>
        <begin position="62"/>
        <end position="71"/>
    </location>
</feature>
<dbReference type="SUPFAM" id="SSF81324">
    <property type="entry name" value="Voltage-gated potassium channels"/>
    <property type="match status" value="1"/>
</dbReference>
<evidence type="ECO:0000256" key="10">
    <source>
        <dbReference type="ARBA" id="ARBA00023136"/>
    </source>
</evidence>
<protein>
    <submittedName>
        <fullName evidence="16">Scn4aa protein</fullName>
    </submittedName>
</protein>
<sequence length="571" mass="65773">MADAEPTSSMEKRLQDQHDELLQHLDAWFEKIDTSISHLSTQPMKMYRSSEYSYRPSGASSKQHEDRDQHDENVAAQELWGRADTDRSAMRAMPTGELRNSRTAMKRLDSYHVAVMKSNRIAEAFRRIWSKDGSGSSMTPHQHQKQSAWGRWKLSVREYCANIIHSQAATIFFAVTILTNSMFLGIQLEWRSQHPGNTDAEFFFAALHTTYAVLFTVEVLLSLIADGWCGYFFSNSWTWNWLDVFVVLSSWTELLLEFLQPTGSRSISNSNLRLVRVLRVGRLLRVLRVLRVARVFKALRTLVHSLVDTTKQLIWAMLLLALIMYMFSIMFTDIVLEHVAETPSPGEPEAKMEEYFGTLYRSFSTLFRALLNGFSWYEAADALLPLNMYWVQMFHFYIAFCQFAVLNVMTGVFCNSAIKAAEKDHDLVVQSLLQNRQEFRALVNDLFYRIDERGLGKITLTDLEKNLGDDTVKAFFESLELGAVDAWTLFLSLDVDGDSLISIDEFMERCFSLRGPARSVDLYALRRQNVKLREQLHQVEDLQQQIMAHFNASWHHHSARSAAEIKDTVSM</sequence>
<evidence type="ECO:0000256" key="8">
    <source>
        <dbReference type="ARBA" id="ARBA00022989"/>
    </source>
</evidence>
<reference evidence="16" key="1">
    <citation type="submission" date="2021-02" db="EMBL/GenBank/DDBJ databases">
        <authorList>
            <person name="Dougan E. K."/>
            <person name="Rhodes N."/>
            <person name="Thang M."/>
            <person name="Chan C."/>
        </authorList>
    </citation>
    <scope>NUCLEOTIDE SEQUENCE</scope>
</reference>
<keyword evidence="8 14" id="KW-1133">Transmembrane helix</keyword>
<keyword evidence="4" id="KW-0107">Calcium channel</keyword>
<dbReference type="SUPFAM" id="SSF47473">
    <property type="entry name" value="EF-hand"/>
    <property type="match status" value="1"/>
</dbReference>
<dbReference type="InterPro" id="IPR011992">
    <property type="entry name" value="EF-hand-dom_pair"/>
</dbReference>
<evidence type="ECO:0000313" key="16">
    <source>
        <dbReference type="EMBL" id="CAE7240967.1"/>
    </source>
</evidence>
<dbReference type="PANTHER" id="PTHR45628:SF7">
    <property type="entry name" value="VOLTAGE-DEPENDENT CALCIUM CHANNEL TYPE A SUBUNIT ALPHA-1"/>
    <property type="match status" value="1"/>
</dbReference>
<dbReference type="Pfam" id="PF00520">
    <property type="entry name" value="Ion_trans"/>
    <property type="match status" value="1"/>
</dbReference>
<evidence type="ECO:0000259" key="15">
    <source>
        <dbReference type="Pfam" id="PF00520"/>
    </source>
</evidence>
<dbReference type="AlphaFoldDB" id="A0A812L4A0"/>
<dbReference type="EMBL" id="CAJNDS010000924">
    <property type="protein sequence ID" value="CAE7240967.1"/>
    <property type="molecule type" value="Genomic_DNA"/>
</dbReference>
<feature type="transmembrane region" description="Helical" evidence="14">
    <location>
        <begin position="168"/>
        <end position="190"/>
    </location>
</feature>
<keyword evidence="5 14" id="KW-0812">Transmembrane</keyword>
<feature type="transmembrane region" description="Helical" evidence="14">
    <location>
        <begin position="394"/>
        <end position="414"/>
    </location>
</feature>
<dbReference type="GO" id="GO:0098703">
    <property type="term" value="P:calcium ion import across plasma membrane"/>
    <property type="evidence" value="ECO:0007669"/>
    <property type="project" value="TreeGrafter"/>
</dbReference>
<keyword evidence="17" id="KW-1185">Reference proteome</keyword>
<dbReference type="PANTHER" id="PTHR45628">
    <property type="entry name" value="VOLTAGE-DEPENDENT CALCIUM CHANNEL TYPE A SUBUNIT ALPHA-1"/>
    <property type="match status" value="1"/>
</dbReference>
<keyword evidence="12" id="KW-0407">Ion channel</keyword>
<evidence type="ECO:0000256" key="12">
    <source>
        <dbReference type="ARBA" id="ARBA00023303"/>
    </source>
</evidence>
<evidence type="ECO:0000256" key="3">
    <source>
        <dbReference type="ARBA" id="ARBA00022568"/>
    </source>
</evidence>
<organism evidence="16 17">
    <name type="scientific">Symbiodinium natans</name>
    <dbReference type="NCBI Taxonomy" id="878477"/>
    <lineage>
        <taxon>Eukaryota</taxon>
        <taxon>Sar</taxon>
        <taxon>Alveolata</taxon>
        <taxon>Dinophyceae</taxon>
        <taxon>Suessiales</taxon>
        <taxon>Symbiodiniaceae</taxon>
        <taxon>Symbiodinium</taxon>
    </lineage>
</organism>
<dbReference type="Gene3D" id="1.10.238.10">
    <property type="entry name" value="EF-hand"/>
    <property type="match status" value="1"/>
</dbReference>
<dbReference type="OrthoDB" id="26525at2759"/>
<keyword evidence="10 14" id="KW-0472">Membrane</keyword>
<feature type="transmembrane region" description="Helical" evidence="14">
    <location>
        <begin position="202"/>
        <end position="225"/>
    </location>
</feature>
<comment type="subcellular location">
    <subcellularLocation>
        <location evidence="1">Membrane</location>
        <topology evidence="1">Multi-pass membrane protein</topology>
    </subcellularLocation>
</comment>
<evidence type="ECO:0000256" key="11">
    <source>
        <dbReference type="ARBA" id="ARBA00023180"/>
    </source>
</evidence>
<evidence type="ECO:0000256" key="9">
    <source>
        <dbReference type="ARBA" id="ARBA00023065"/>
    </source>
</evidence>
<dbReference type="GO" id="GO:0008331">
    <property type="term" value="F:high voltage-gated calcium channel activity"/>
    <property type="evidence" value="ECO:0007669"/>
    <property type="project" value="TreeGrafter"/>
</dbReference>
<feature type="region of interest" description="Disordered" evidence="13">
    <location>
        <begin position="50"/>
        <end position="71"/>
    </location>
</feature>
<keyword evidence="7" id="KW-0851">Voltage-gated channel</keyword>
<keyword evidence="2" id="KW-0813">Transport</keyword>
<evidence type="ECO:0000256" key="2">
    <source>
        <dbReference type="ARBA" id="ARBA00022448"/>
    </source>
</evidence>
<dbReference type="InterPro" id="IPR027359">
    <property type="entry name" value="Volt_channel_dom_sf"/>
</dbReference>
<feature type="domain" description="Ion transport" evidence="15">
    <location>
        <begin position="169"/>
        <end position="416"/>
    </location>
</feature>
<evidence type="ECO:0000313" key="17">
    <source>
        <dbReference type="Proteomes" id="UP000604046"/>
    </source>
</evidence>
<keyword evidence="3" id="KW-0109">Calcium transport</keyword>
<evidence type="ECO:0000256" key="13">
    <source>
        <dbReference type="SAM" id="MobiDB-lite"/>
    </source>
</evidence>
<evidence type="ECO:0000256" key="1">
    <source>
        <dbReference type="ARBA" id="ARBA00004141"/>
    </source>
</evidence>
<dbReference type="Proteomes" id="UP000604046">
    <property type="component" value="Unassembled WGS sequence"/>
</dbReference>
<name>A0A812L4A0_9DINO</name>
<evidence type="ECO:0000256" key="7">
    <source>
        <dbReference type="ARBA" id="ARBA00022882"/>
    </source>
</evidence>
<dbReference type="InterPro" id="IPR050599">
    <property type="entry name" value="VDCC_alpha-1_subunit"/>
</dbReference>
<dbReference type="InterPro" id="IPR005821">
    <property type="entry name" value="Ion_trans_dom"/>
</dbReference>
<gene>
    <name evidence="16" type="primary">scn4aa</name>
    <name evidence="16" type="ORF">SNAT2548_LOCUS10840</name>
</gene>
<keyword evidence="6" id="KW-0106">Calcium</keyword>
<feature type="transmembrane region" description="Helical" evidence="14">
    <location>
        <begin position="313"/>
        <end position="336"/>
    </location>
</feature>
<proteinExistence type="predicted"/>
<evidence type="ECO:0000256" key="6">
    <source>
        <dbReference type="ARBA" id="ARBA00022837"/>
    </source>
</evidence>
<dbReference type="GO" id="GO:0005891">
    <property type="term" value="C:voltage-gated calcium channel complex"/>
    <property type="evidence" value="ECO:0007669"/>
    <property type="project" value="TreeGrafter"/>
</dbReference>
<evidence type="ECO:0000256" key="5">
    <source>
        <dbReference type="ARBA" id="ARBA00022692"/>
    </source>
</evidence>
<dbReference type="Gene3D" id="1.20.120.350">
    <property type="entry name" value="Voltage-gated potassium channels. Chain C"/>
    <property type="match status" value="1"/>
</dbReference>
<accession>A0A812L4A0</accession>